<evidence type="ECO:0000313" key="3">
    <source>
        <dbReference type="Proteomes" id="UP000639643"/>
    </source>
</evidence>
<organism evidence="2 3">
    <name type="scientific">Colletotrichum musicola</name>
    <dbReference type="NCBI Taxonomy" id="2175873"/>
    <lineage>
        <taxon>Eukaryota</taxon>
        <taxon>Fungi</taxon>
        <taxon>Dikarya</taxon>
        <taxon>Ascomycota</taxon>
        <taxon>Pezizomycotina</taxon>
        <taxon>Sordariomycetes</taxon>
        <taxon>Hypocreomycetidae</taxon>
        <taxon>Glomerellales</taxon>
        <taxon>Glomerellaceae</taxon>
        <taxon>Colletotrichum</taxon>
        <taxon>Colletotrichum orchidearum species complex</taxon>
    </lineage>
</organism>
<gene>
    <name evidence="2" type="ORF">CMUS01_10330</name>
</gene>
<reference evidence="2" key="1">
    <citation type="journal article" date="2020" name="Phytopathology">
        <title>Genome Sequence Resources of Colletotrichum truncatum, C. plurivorum, C. musicola, and C. sojae: Four Species Pathogenic to Soybean (Glycine max).</title>
        <authorList>
            <person name="Rogerio F."/>
            <person name="Boufleur T.R."/>
            <person name="Ciampi-Guillardi M."/>
            <person name="Sukno S.A."/>
            <person name="Thon M.R."/>
            <person name="Massola Junior N.S."/>
            <person name="Baroncelli R."/>
        </authorList>
    </citation>
    <scope>NUCLEOTIDE SEQUENCE</scope>
    <source>
        <strain evidence="2">LFN0074</strain>
    </source>
</reference>
<name>A0A8H6K3L6_9PEZI</name>
<accession>A0A8H6K3L6</accession>
<protein>
    <submittedName>
        <fullName evidence="2">Uncharacterized protein</fullName>
    </submittedName>
</protein>
<dbReference type="Proteomes" id="UP000639643">
    <property type="component" value="Unassembled WGS sequence"/>
</dbReference>
<keyword evidence="1" id="KW-0472">Membrane</keyword>
<evidence type="ECO:0000256" key="1">
    <source>
        <dbReference type="SAM" id="Phobius"/>
    </source>
</evidence>
<dbReference type="EMBL" id="WIGM01000473">
    <property type="protein sequence ID" value="KAF6824249.1"/>
    <property type="molecule type" value="Genomic_DNA"/>
</dbReference>
<keyword evidence="1" id="KW-0812">Transmembrane</keyword>
<feature type="transmembrane region" description="Helical" evidence="1">
    <location>
        <begin position="70"/>
        <end position="92"/>
    </location>
</feature>
<sequence length="204" mass="22830">MWVGGHGGVLWSLRNWTVDPKQRTIFMNHRQQQSRPTHWRPCHTAAWRGRDSGTRETWEMGNSTFPLLPLDFLFCLLVPPLGYSAAMVLGVSRPILAAMGRRQGASSGTAVIGVCSASPRCSYAAWSMHPASFRSAVQSAFAGMSGLCLIDVALTAHCSARPPQSQNIRVSAYRVRVYAWLLSRYRFSHGRSLPLWDVRRSINW</sequence>
<dbReference type="AlphaFoldDB" id="A0A8H6K3L6"/>
<keyword evidence="1" id="KW-1133">Transmembrane helix</keyword>
<comment type="caution">
    <text evidence="2">The sequence shown here is derived from an EMBL/GenBank/DDBJ whole genome shotgun (WGS) entry which is preliminary data.</text>
</comment>
<evidence type="ECO:0000313" key="2">
    <source>
        <dbReference type="EMBL" id="KAF6824249.1"/>
    </source>
</evidence>
<proteinExistence type="predicted"/>
<keyword evidence="3" id="KW-1185">Reference proteome</keyword>